<dbReference type="EMBL" id="CAVMJV010000023">
    <property type="protein sequence ID" value="CAK5073034.1"/>
    <property type="molecule type" value="Genomic_DNA"/>
</dbReference>
<proteinExistence type="predicted"/>
<comment type="caution">
    <text evidence="1">The sequence shown here is derived from an EMBL/GenBank/DDBJ whole genome shotgun (WGS) entry which is preliminary data.</text>
</comment>
<reference evidence="1" key="1">
    <citation type="submission" date="2023-11" db="EMBL/GenBank/DDBJ databases">
        <authorList>
            <person name="Poullet M."/>
        </authorList>
    </citation>
    <scope>NUCLEOTIDE SEQUENCE</scope>
    <source>
        <strain evidence="1">E1834</strain>
    </source>
</reference>
<evidence type="ECO:0000313" key="2">
    <source>
        <dbReference type="Proteomes" id="UP001497535"/>
    </source>
</evidence>
<name>A0ACB0Z357_MELEN</name>
<evidence type="ECO:0000313" key="1">
    <source>
        <dbReference type="EMBL" id="CAK5073034.1"/>
    </source>
</evidence>
<sequence length="446" mass="52827">MAIKSVNDNYNQKRPTINFEPVKAESEQIVKKEENKNNKNQQIYLTTTQQTITNDFSLQEELNEIISSVERSGEINNLKRPFDNNNNRQHFSSLYEEEEIQPVEIPFEPLPPPISEIPIWKRPPPGENLNNLPPPPPPPPLSIKFSLQANVKPSSNIERGKLIIIFIYKNIFVENNEENNLLRRKRREAPILVTALIDIGRGNWQRFTRHFDQYLNYLTNILFRMQNNIIIYCDNSVYEYLKIIQISLSELPFYKYRKEIEEIMNWEQKNWREEWDEQMKTHPETLYPDYDILVNSKPYFLYNATQISQFPKPFEEEQLFVWLDAGYGHGSQSAIPLGIWKPTQINSEQITLIQLPTHGERVERYTIERVYRKHRSVISGGFLAGGEKVIRRFWTFFMKTFLELLDQHFVDDDQTTLLITIQRYNSTFKLLKGNWFDAFKLLPSTN</sequence>
<keyword evidence="2" id="KW-1185">Reference proteome</keyword>
<dbReference type="Proteomes" id="UP001497535">
    <property type="component" value="Unassembled WGS sequence"/>
</dbReference>
<protein>
    <submittedName>
        <fullName evidence="1">Uncharacterized protein</fullName>
    </submittedName>
</protein>
<organism evidence="1 2">
    <name type="scientific">Meloidogyne enterolobii</name>
    <name type="common">Root-knot nematode worm</name>
    <name type="synonym">Meloidogyne mayaguensis</name>
    <dbReference type="NCBI Taxonomy" id="390850"/>
    <lineage>
        <taxon>Eukaryota</taxon>
        <taxon>Metazoa</taxon>
        <taxon>Ecdysozoa</taxon>
        <taxon>Nematoda</taxon>
        <taxon>Chromadorea</taxon>
        <taxon>Rhabditida</taxon>
        <taxon>Tylenchina</taxon>
        <taxon>Tylenchomorpha</taxon>
        <taxon>Tylenchoidea</taxon>
        <taxon>Meloidogynidae</taxon>
        <taxon>Meloidogyninae</taxon>
        <taxon>Meloidogyne</taxon>
    </lineage>
</organism>
<gene>
    <name evidence="1" type="ORF">MENTE1834_LOCUS19674</name>
</gene>
<accession>A0ACB0Z357</accession>